<proteinExistence type="predicted"/>
<dbReference type="AlphaFoldDB" id="A0A6A1VK17"/>
<comment type="caution">
    <text evidence="1">The sequence shown here is derived from an EMBL/GenBank/DDBJ whole genome shotgun (WGS) entry which is preliminary data.</text>
</comment>
<gene>
    <name evidence="1" type="ORF">CJ030_MR5G009623</name>
</gene>
<accession>A0A6A1VK17</accession>
<dbReference type="EMBL" id="RXIC02000023">
    <property type="protein sequence ID" value="KAB1213282.1"/>
    <property type="molecule type" value="Genomic_DNA"/>
</dbReference>
<keyword evidence="2" id="KW-1185">Reference proteome</keyword>
<evidence type="ECO:0000313" key="1">
    <source>
        <dbReference type="EMBL" id="KAB1213282.1"/>
    </source>
</evidence>
<organism evidence="1 2">
    <name type="scientific">Morella rubra</name>
    <name type="common">Chinese bayberry</name>
    <dbReference type="NCBI Taxonomy" id="262757"/>
    <lineage>
        <taxon>Eukaryota</taxon>
        <taxon>Viridiplantae</taxon>
        <taxon>Streptophyta</taxon>
        <taxon>Embryophyta</taxon>
        <taxon>Tracheophyta</taxon>
        <taxon>Spermatophyta</taxon>
        <taxon>Magnoliopsida</taxon>
        <taxon>eudicotyledons</taxon>
        <taxon>Gunneridae</taxon>
        <taxon>Pentapetalae</taxon>
        <taxon>rosids</taxon>
        <taxon>fabids</taxon>
        <taxon>Fagales</taxon>
        <taxon>Myricaceae</taxon>
        <taxon>Morella</taxon>
    </lineage>
</organism>
<sequence>MIKATTRLVWKNPYVLHDPENTEIMIKATTRLVWKNPYVLHDPENTCSYHVLGRWQVLGQKLVEEAMEAGNPKGTYLFYMLELLSGPHLESGKVERVLRHLGPLKEKEDMVWLRATTIRQFGLA</sequence>
<name>A0A6A1VK17_9ROSI</name>
<dbReference type="Proteomes" id="UP000516437">
    <property type="component" value="Chromosome 5"/>
</dbReference>
<protein>
    <submittedName>
        <fullName evidence="1">Uncharacterized protein</fullName>
    </submittedName>
</protein>
<evidence type="ECO:0000313" key="2">
    <source>
        <dbReference type="Proteomes" id="UP000516437"/>
    </source>
</evidence>
<reference evidence="1 2" key="1">
    <citation type="journal article" date="2019" name="Plant Biotechnol. J.">
        <title>The red bayberry genome and genetic basis of sex determination.</title>
        <authorList>
            <person name="Jia H.M."/>
            <person name="Jia H.J."/>
            <person name="Cai Q.L."/>
            <person name="Wang Y."/>
            <person name="Zhao H.B."/>
            <person name="Yang W.F."/>
            <person name="Wang G.Y."/>
            <person name="Li Y.H."/>
            <person name="Zhan D.L."/>
            <person name="Shen Y.T."/>
            <person name="Niu Q.F."/>
            <person name="Chang L."/>
            <person name="Qiu J."/>
            <person name="Zhao L."/>
            <person name="Xie H.B."/>
            <person name="Fu W.Y."/>
            <person name="Jin J."/>
            <person name="Li X.W."/>
            <person name="Jiao Y."/>
            <person name="Zhou C.C."/>
            <person name="Tu T."/>
            <person name="Chai C.Y."/>
            <person name="Gao J.L."/>
            <person name="Fan L.J."/>
            <person name="van de Weg E."/>
            <person name="Wang J.Y."/>
            <person name="Gao Z.S."/>
        </authorList>
    </citation>
    <scope>NUCLEOTIDE SEQUENCE [LARGE SCALE GENOMIC DNA]</scope>
    <source>
        <tissue evidence="1">Leaves</tissue>
    </source>
</reference>